<dbReference type="RefSeq" id="WP_061939965.1">
    <property type="nucleotide sequence ID" value="NZ_BEWI01000034.1"/>
</dbReference>
<evidence type="ECO:0000313" key="1">
    <source>
        <dbReference type="EMBL" id="GAY24666.1"/>
    </source>
</evidence>
<dbReference type="Proteomes" id="UP000221538">
    <property type="component" value="Unassembled WGS sequence"/>
</dbReference>
<evidence type="ECO:0000313" key="2">
    <source>
        <dbReference type="Proteomes" id="UP000221538"/>
    </source>
</evidence>
<sequence>MSHIGDLIEDNTNFRVDRRDGRASFRPVRDSDADIDRFQSVVLSSRANQGDGYVIEIEEKMSDLGESD</sequence>
<name>A0A292ZNZ5_SPHSA</name>
<gene>
    <name evidence="1" type="ORF">SFOMI_5251</name>
</gene>
<comment type="caution">
    <text evidence="1">The sequence shown here is derived from an EMBL/GenBank/DDBJ whole genome shotgun (WGS) entry which is preliminary data.</text>
</comment>
<proteinExistence type="predicted"/>
<reference evidence="1 2" key="1">
    <citation type="journal article" date="2013" name="Biodegradation">
        <title>Occurrence of 4-tert-butylphenol (4-t-BP) biodegradation in an aquatic sample caused by the presence of Spirodela polyrrhiza and isolation of a 4-t-BP-utilizing bacterium.</title>
        <authorList>
            <person name="Ogata Y."/>
            <person name="Toyama T."/>
            <person name="Yu N."/>
            <person name="Wang X."/>
            <person name="Sei K."/>
            <person name="Ike M."/>
        </authorList>
    </citation>
    <scope>NUCLEOTIDE SEQUENCE [LARGE SCALE GENOMIC DNA]</scope>
    <source>
        <strain evidence="1 2">OMI</strain>
    </source>
</reference>
<dbReference type="AlphaFoldDB" id="A0A292ZNZ5"/>
<dbReference type="EMBL" id="BEWI01000034">
    <property type="protein sequence ID" value="GAY24666.1"/>
    <property type="molecule type" value="Genomic_DNA"/>
</dbReference>
<reference evidence="1 2" key="2">
    <citation type="journal article" date="2013" name="Environ. Sci. Technol.">
        <title>The 4-tert-butylphenol-utilizing bacterium Sphingobium fuliginis OMI can degrade bisphenols via phenolic ring hydroxylation and meta-cleavage pathway.</title>
        <authorList>
            <person name="Ogata Y."/>
            <person name="Goda S."/>
            <person name="Toyama T."/>
            <person name="Sei K."/>
            <person name="Ike M."/>
        </authorList>
    </citation>
    <scope>NUCLEOTIDE SEQUENCE [LARGE SCALE GENOMIC DNA]</scope>
    <source>
        <strain evidence="1 2">OMI</strain>
    </source>
</reference>
<protein>
    <submittedName>
        <fullName evidence="1">Uncharacterized protein</fullName>
    </submittedName>
</protein>
<organism evidence="1 2">
    <name type="scientific">Sphingobium fuliginis (strain ATCC 27551)</name>
    <dbReference type="NCBI Taxonomy" id="336203"/>
    <lineage>
        <taxon>Bacteria</taxon>
        <taxon>Pseudomonadati</taxon>
        <taxon>Pseudomonadota</taxon>
        <taxon>Alphaproteobacteria</taxon>
        <taxon>Sphingomonadales</taxon>
        <taxon>Sphingomonadaceae</taxon>
        <taxon>Sphingobium</taxon>
    </lineage>
</organism>
<accession>A0A292ZNZ5</accession>